<keyword evidence="1" id="KW-0472">Membrane</keyword>
<name>A0A897MU64_9EURY</name>
<keyword evidence="4" id="KW-1185">Reference proteome</keyword>
<protein>
    <submittedName>
        <fullName evidence="3">S-layer protein</fullName>
    </submittedName>
</protein>
<feature type="domain" description="Alpha-galactosidase NEW3" evidence="2">
    <location>
        <begin position="188"/>
        <end position="265"/>
    </location>
</feature>
<dbReference type="InterPro" id="IPR013783">
    <property type="entry name" value="Ig-like_fold"/>
</dbReference>
<accession>A0A897MU64</accession>
<dbReference type="KEGG" id="hara:AArcS_0507"/>
<organism evidence="3 4">
    <name type="scientific">Natranaeroarchaeum sulfidigenes</name>
    <dbReference type="NCBI Taxonomy" id="2784880"/>
    <lineage>
        <taxon>Archaea</taxon>
        <taxon>Methanobacteriati</taxon>
        <taxon>Methanobacteriota</taxon>
        <taxon>Stenosarchaea group</taxon>
        <taxon>Halobacteria</taxon>
        <taxon>Halobacteriales</taxon>
        <taxon>Natronoarchaeaceae</taxon>
        <taxon>Natranaeroarchaeum</taxon>
    </lineage>
</organism>
<sequence>MKADRRTAVAVAALVVVLAAVTIAVPAVLAQQSAPDSSSGELTRGEPDLDAFLPEPELNAGTEESIEIQLQNRGDLDTGTQSERVTTARGLSVEVVDEGPFDVKSGQSSLGSLPEGESISATQRIEAPDDLDPGEYEITVEADYAYTWQVSDNSGTRSDRTNSERFDLTIVVPDEPRFDISNVDTDVQPGGDGPATLTVENVGAQAANATQATISGGGGITVDGGTAEELLGDLEPDESASVTVDVEIPQTTSGGEKPIQLDLSYRDGAGIERQAGPETASLAPAAEQRFAIDTIEDTLSVGYDGEVTGNITNEGPRNVDDAVLIVEPQSESLFIEDTRYALPELDAGETTSFRYPTDVSGQADEGPRQLQFTVEYGSGDRSTGQDGPISQRVVVDPRTDEFSLDGVETTVRQGETADLIIEITNQRPETLSNIDAALYTDSPLESEDDEAFVPSLAPDESAEIRFDMTAAENAQVQTYPVELDFQYDTERGDTTVSDTYQFPVDVEEGVEDDDGGLLALLFPIGGVLAAIAVAGVWWQRRANS</sequence>
<gene>
    <name evidence="3" type="ORF">AArcS_0507</name>
</gene>
<dbReference type="Pfam" id="PF10633">
    <property type="entry name" value="NPCBM_assoc"/>
    <property type="match status" value="1"/>
</dbReference>
<dbReference type="AlphaFoldDB" id="A0A897MU64"/>
<feature type="transmembrane region" description="Helical" evidence="1">
    <location>
        <begin position="517"/>
        <end position="538"/>
    </location>
</feature>
<evidence type="ECO:0000313" key="4">
    <source>
        <dbReference type="Proteomes" id="UP000663586"/>
    </source>
</evidence>
<dbReference type="PANTHER" id="PTHR35902:SF3">
    <property type="entry name" value="NPCBM-ASSOCIATED, NEW3 DOMAIN OF ALPHA-GALACTOSIDASE"/>
    <property type="match status" value="1"/>
</dbReference>
<evidence type="ECO:0000313" key="3">
    <source>
        <dbReference type="EMBL" id="QSG01736.1"/>
    </source>
</evidence>
<dbReference type="InterPro" id="IPR018905">
    <property type="entry name" value="A-galactase_NEW3"/>
</dbReference>
<proteinExistence type="predicted"/>
<dbReference type="Gene3D" id="2.60.40.10">
    <property type="entry name" value="Immunoglobulins"/>
    <property type="match status" value="1"/>
</dbReference>
<keyword evidence="1" id="KW-0812">Transmembrane</keyword>
<dbReference type="RefSeq" id="WP_238478846.1">
    <property type="nucleotide sequence ID" value="NZ_CP064786.1"/>
</dbReference>
<dbReference type="PANTHER" id="PTHR35902">
    <property type="entry name" value="S-LAYER DOMAIN-LIKE PROTEIN-RELATED"/>
    <property type="match status" value="1"/>
</dbReference>
<dbReference type="Proteomes" id="UP000663586">
    <property type="component" value="Chromosome"/>
</dbReference>
<dbReference type="EMBL" id="CP064786">
    <property type="protein sequence ID" value="QSG01736.1"/>
    <property type="molecule type" value="Genomic_DNA"/>
</dbReference>
<reference evidence="3" key="1">
    <citation type="submission" date="2020-11" db="EMBL/GenBank/DDBJ databases">
        <title>Carbohydrate-dependent, anaerobic sulfur respiration: A novel catabolism in halophilic archaea.</title>
        <authorList>
            <person name="Sorokin D.Y."/>
            <person name="Messina E."/>
            <person name="Smedile F."/>
            <person name="La Cono V."/>
            <person name="Hallsworth J.E."/>
            <person name="Yakimov M.M."/>
        </authorList>
    </citation>
    <scope>NUCLEOTIDE SEQUENCE</scope>
    <source>
        <strain evidence="3">AArc-S</strain>
    </source>
</reference>
<dbReference type="GeneID" id="70683888"/>
<evidence type="ECO:0000259" key="2">
    <source>
        <dbReference type="Pfam" id="PF10633"/>
    </source>
</evidence>
<evidence type="ECO:0000256" key="1">
    <source>
        <dbReference type="SAM" id="Phobius"/>
    </source>
</evidence>
<keyword evidence="1" id="KW-1133">Transmembrane helix</keyword>